<keyword evidence="2" id="KW-0812">Transmembrane</keyword>
<proteinExistence type="predicted"/>
<evidence type="ECO:0000256" key="1">
    <source>
        <dbReference type="SAM" id="MobiDB-lite"/>
    </source>
</evidence>
<dbReference type="PANTHER" id="PTHR33067">
    <property type="entry name" value="RNA-DIRECTED DNA POLYMERASE-RELATED"/>
    <property type="match status" value="1"/>
</dbReference>
<dbReference type="SUPFAM" id="SSF50630">
    <property type="entry name" value="Acid proteases"/>
    <property type="match status" value="1"/>
</dbReference>
<dbReference type="Gene3D" id="2.40.70.10">
    <property type="entry name" value="Acid Proteases"/>
    <property type="match status" value="1"/>
</dbReference>
<feature type="compositionally biased region" description="Low complexity" evidence="1">
    <location>
        <begin position="408"/>
        <end position="420"/>
    </location>
</feature>
<feature type="region of interest" description="Disordered" evidence="1">
    <location>
        <begin position="46"/>
        <end position="66"/>
    </location>
</feature>
<protein>
    <recommendedName>
        <fullName evidence="5">Peptidase A2 domain-containing protein</fullName>
    </recommendedName>
</protein>
<reference evidence="3 4" key="1">
    <citation type="journal article" date="2023" name="Life. Sci Alliance">
        <title>Evolutionary insights into 3D genome organization and epigenetic landscape of Vigna mungo.</title>
        <authorList>
            <person name="Junaid A."/>
            <person name="Singh B."/>
            <person name="Bhatia S."/>
        </authorList>
    </citation>
    <scope>NUCLEOTIDE SEQUENCE [LARGE SCALE GENOMIC DNA]</scope>
    <source>
        <strain evidence="3">Urdbean</strain>
    </source>
</reference>
<dbReference type="Pfam" id="PF13650">
    <property type="entry name" value="Asp_protease_2"/>
    <property type="match status" value="1"/>
</dbReference>
<sequence>MKRDRFSSSKLRRLSEEGSFEDISSDGQSSSFNEWILPTKEFDGIGKPSGGGPLTPGGGAIRGKPSGGISVTPGGCLLGSSLFSLLGEARDNKPVISNRPFSPRDWVKGRPRKPFESHGKNGNGFYHLYYLKRYGTLVIPLTSFWRRCRGLEEGIHTRSTKGQHPLLEGLPDRRGRIVIHSARENFPSPVTILQSSPGSFAQGREEMADQPPPRRTLGDSANTVGPLNFNSIAIPVDNTTNLVMSPALIQLVQSNQFNGLSNENPYKHFTIFGEICNTVKMAGSKMMLDASAGGSINRKTEDEAYDLIEEMTLNEVSQKGILHLLANDTMAAQNHLLNQKLDKLTKVLSELPTGLRNISQTQQLCDLCGGDHINGQCAFTEEIQQDYKQGNFNQGNSSQGWKNHPSIGQNQNTSSGQQSSPLWQQVSNLTESVRTLSNRIEIPEKNQFRANTEVNPKRECKEVDSEPFHLVNTEEEEMLMVEFFEPMSSEDEQDENYNEEEVGNQQLPPYLERIKIILDDEIELPNEEEDLVFQPPKSNYPPKAKDPGCFTLSCALNDLDVEAMIDSGSSINLIPTELLKEISGLVLKPSDLTIVMADGSTKVSVGMVENVVVRADRLEFLADFIVMDVKIEEEYPVILGRPFMATSKMLINVHEGRIMMRDLNYPFLYTGREGDEIKTIKRDRFEKPEMGEEQEESIAGTDYSDSCYVLQVPEDNGRRTIHPKSKEDPLQPGSKVRFKKKEWLVKELKEKGMVEIRRPYSTVVRQIDRRKLRRWDDEESSVKKKTILMEVKNGGEDEGLRLKIEEENQERKSLETAQRQNCTAGQPNARSKPPGGGPLTPGGSAIGGKPTGAISVMPGGCLLGSGLFSVALFSYK</sequence>
<feature type="compositionally biased region" description="Gly residues" evidence="1">
    <location>
        <begin position="47"/>
        <end position="61"/>
    </location>
</feature>
<feature type="region of interest" description="Disordered" evidence="1">
    <location>
        <begin position="1"/>
        <end position="31"/>
    </location>
</feature>
<feature type="compositionally biased region" description="Polar residues" evidence="1">
    <location>
        <begin position="389"/>
        <end position="401"/>
    </location>
</feature>
<keyword evidence="2" id="KW-0472">Membrane</keyword>
<dbReference type="PANTHER" id="PTHR33067:SF9">
    <property type="entry name" value="RNA-DIRECTED DNA POLYMERASE"/>
    <property type="match status" value="1"/>
</dbReference>
<name>A0AAQ3RKB5_VIGMU</name>
<evidence type="ECO:0008006" key="5">
    <source>
        <dbReference type="Google" id="ProtNLM"/>
    </source>
</evidence>
<dbReference type="InterPro" id="IPR001969">
    <property type="entry name" value="Aspartic_peptidase_AS"/>
</dbReference>
<dbReference type="GO" id="GO:0006508">
    <property type="term" value="P:proteolysis"/>
    <property type="evidence" value="ECO:0007669"/>
    <property type="project" value="InterPro"/>
</dbReference>
<evidence type="ECO:0000256" key="2">
    <source>
        <dbReference type="SAM" id="Phobius"/>
    </source>
</evidence>
<gene>
    <name evidence="3" type="ORF">V8G54_028178</name>
</gene>
<dbReference type="InterPro" id="IPR021109">
    <property type="entry name" value="Peptidase_aspartic_dom_sf"/>
</dbReference>
<organism evidence="3 4">
    <name type="scientific">Vigna mungo</name>
    <name type="common">Black gram</name>
    <name type="synonym">Phaseolus mungo</name>
    <dbReference type="NCBI Taxonomy" id="3915"/>
    <lineage>
        <taxon>Eukaryota</taxon>
        <taxon>Viridiplantae</taxon>
        <taxon>Streptophyta</taxon>
        <taxon>Embryophyta</taxon>
        <taxon>Tracheophyta</taxon>
        <taxon>Spermatophyta</taxon>
        <taxon>Magnoliopsida</taxon>
        <taxon>eudicotyledons</taxon>
        <taxon>Gunneridae</taxon>
        <taxon>Pentapetalae</taxon>
        <taxon>rosids</taxon>
        <taxon>fabids</taxon>
        <taxon>Fabales</taxon>
        <taxon>Fabaceae</taxon>
        <taxon>Papilionoideae</taxon>
        <taxon>50 kb inversion clade</taxon>
        <taxon>NPAAA clade</taxon>
        <taxon>indigoferoid/millettioid clade</taxon>
        <taxon>Phaseoleae</taxon>
        <taxon>Vigna</taxon>
    </lineage>
</organism>
<dbReference type="PROSITE" id="PS00141">
    <property type="entry name" value="ASP_PROTEASE"/>
    <property type="match status" value="1"/>
</dbReference>
<dbReference type="Proteomes" id="UP001374535">
    <property type="component" value="Chromosome 9"/>
</dbReference>
<evidence type="ECO:0000313" key="4">
    <source>
        <dbReference type="Proteomes" id="UP001374535"/>
    </source>
</evidence>
<keyword evidence="4" id="KW-1185">Reference proteome</keyword>
<keyword evidence="2" id="KW-1133">Transmembrane helix</keyword>
<accession>A0AAQ3RKB5</accession>
<dbReference type="CDD" id="cd00303">
    <property type="entry name" value="retropepsin_like"/>
    <property type="match status" value="1"/>
</dbReference>
<feature type="transmembrane region" description="Helical" evidence="2">
    <location>
        <begin position="856"/>
        <end position="875"/>
    </location>
</feature>
<dbReference type="AlphaFoldDB" id="A0AAQ3RKB5"/>
<feature type="compositionally biased region" description="Gly residues" evidence="1">
    <location>
        <begin position="837"/>
        <end position="850"/>
    </location>
</feature>
<feature type="compositionally biased region" description="Polar residues" evidence="1">
    <location>
        <begin position="815"/>
        <end position="829"/>
    </location>
</feature>
<feature type="region of interest" description="Disordered" evidence="1">
    <location>
        <begin position="807"/>
        <end position="851"/>
    </location>
</feature>
<dbReference type="EMBL" id="CP144692">
    <property type="protein sequence ID" value="WVY96027.1"/>
    <property type="molecule type" value="Genomic_DNA"/>
</dbReference>
<feature type="region of interest" description="Disordered" evidence="1">
    <location>
        <begin position="389"/>
        <end position="424"/>
    </location>
</feature>
<evidence type="ECO:0000313" key="3">
    <source>
        <dbReference type="EMBL" id="WVY96027.1"/>
    </source>
</evidence>
<dbReference type="GO" id="GO:0004190">
    <property type="term" value="F:aspartic-type endopeptidase activity"/>
    <property type="evidence" value="ECO:0007669"/>
    <property type="project" value="InterPro"/>
</dbReference>
<feature type="region of interest" description="Disordered" evidence="1">
    <location>
        <begin position="199"/>
        <end position="222"/>
    </location>
</feature>